<evidence type="ECO:0000256" key="6">
    <source>
        <dbReference type="ARBA" id="ARBA00023136"/>
    </source>
</evidence>
<evidence type="ECO:0000256" key="8">
    <source>
        <dbReference type="SAM" id="MobiDB-lite"/>
    </source>
</evidence>
<dbReference type="InterPro" id="IPR036514">
    <property type="entry name" value="SGNH_hydro_sf"/>
</dbReference>
<evidence type="ECO:0000259" key="10">
    <source>
        <dbReference type="Pfam" id="PF01757"/>
    </source>
</evidence>
<dbReference type="Pfam" id="PF19040">
    <property type="entry name" value="SGNH"/>
    <property type="match status" value="1"/>
</dbReference>
<keyword evidence="2" id="KW-1003">Cell membrane</keyword>
<keyword evidence="5 9" id="KW-1133">Transmembrane helix</keyword>
<keyword evidence="3" id="KW-0808">Transferase</keyword>
<feature type="region of interest" description="Disordered" evidence="8">
    <location>
        <begin position="419"/>
        <end position="446"/>
    </location>
</feature>
<dbReference type="SUPFAM" id="SSF52266">
    <property type="entry name" value="SGNH hydrolase"/>
    <property type="match status" value="1"/>
</dbReference>
<dbReference type="Proteomes" id="UP001316184">
    <property type="component" value="Chromosome"/>
</dbReference>
<dbReference type="Pfam" id="PF01757">
    <property type="entry name" value="Acyl_transf_3"/>
    <property type="match status" value="1"/>
</dbReference>
<feature type="transmembrane region" description="Helical" evidence="9">
    <location>
        <begin position="59"/>
        <end position="80"/>
    </location>
</feature>
<feature type="region of interest" description="Disordered" evidence="8">
    <location>
        <begin position="1"/>
        <end position="32"/>
    </location>
</feature>
<feature type="transmembrane region" description="Helical" evidence="9">
    <location>
        <begin position="172"/>
        <end position="189"/>
    </location>
</feature>
<keyword evidence="7 12" id="KW-0012">Acyltransferase</keyword>
<feature type="transmembrane region" description="Helical" evidence="9">
    <location>
        <begin position="101"/>
        <end position="120"/>
    </location>
</feature>
<feature type="transmembrane region" description="Helical" evidence="9">
    <location>
        <begin position="198"/>
        <end position="221"/>
    </location>
</feature>
<comment type="subcellular location">
    <subcellularLocation>
        <location evidence="1">Cell membrane</location>
        <topology evidence="1">Multi-pass membrane protein</topology>
    </subcellularLocation>
</comment>
<protein>
    <submittedName>
        <fullName evidence="12">Acyltransferase</fullName>
    </submittedName>
</protein>
<feature type="domain" description="Acyltransferase 3" evidence="10">
    <location>
        <begin position="34"/>
        <end position="366"/>
    </location>
</feature>
<feature type="transmembrane region" description="Helical" evidence="9">
    <location>
        <begin position="262"/>
        <end position="280"/>
    </location>
</feature>
<feature type="compositionally biased region" description="Low complexity" evidence="8">
    <location>
        <begin position="1"/>
        <end position="12"/>
    </location>
</feature>
<feature type="transmembrane region" description="Helical" evidence="9">
    <location>
        <begin position="340"/>
        <end position="365"/>
    </location>
</feature>
<keyword evidence="13" id="KW-1185">Reference proteome</keyword>
<evidence type="ECO:0000313" key="12">
    <source>
        <dbReference type="EMBL" id="UUP12173.1"/>
    </source>
</evidence>
<evidence type="ECO:0000256" key="1">
    <source>
        <dbReference type="ARBA" id="ARBA00004651"/>
    </source>
</evidence>
<accession>A0ABY5M1T4</accession>
<dbReference type="InterPro" id="IPR043968">
    <property type="entry name" value="SGNH"/>
</dbReference>
<sequence length="718" mass="76727">MTSRGATEGPATRRGRRRGDRSTASGRSGTFRPDIQGMRGLAVLLVVVHHAWPDVLPGGFVGVDMFFTVSGFVIGSLLLGEIGRTGAVDLYDFWTRRARRILPASLLVLGATLTATWLWAPATQRRAIGDDGLWATLFAANLRFIQQGTDYAAADRDPSPFQHFWSLAVEEQFYLAVPVIVAVCAGVAVRRGWATRRLLALVMVAVCVLSLAYSVHLTSASPTAAYFSPFTRAWQLAAGVAAACVVPFLARRCDELRDALGVAGLLGLGATIALLAETGIGGTGYPSYLSAAPTLSTVAVLLAGAGRPGLGAQVLSYAPLRHVGDISYSLYLWHWPVQIVAAWLVATGPLVNGLLMLLSYVLAVLSYRLVENPVRRSSSLASRRWVTAAAAICCIGVVSACASRVAAFDPRVAVRVASAPAAPTPPADRPGPGRTTEFDLRPSQLPSGSSRIRIDAATVLADYVDLAQKGCQRGYVGTSSLPDPATCTFGDGRRTFYLVGDSMATALTPAVGRAADRVGARLRVMAKASCTLATGVTVHKDEVGGAYRSCDRFRADLLDHLEQEKPDAVFMVNSNGSAAGQVDRDGRRTRASTWQRATTAGLVRTVQRLRAAGIPVVLIENPARPGDDDRATGCLLDGGTVKECTFTDTPAVGAYERAHRRLAGRVPLVRVNTHICPEHRCRPILGDVVVWRDDSHFTRTYARVLAPAFVRAARHVLR</sequence>
<dbReference type="GO" id="GO:0016746">
    <property type="term" value="F:acyltransferase activity"/>
    <property type="evidence" value="ECO:0007669"/>
    <property type="project" value="UniProtKB-KW"/>
</dbReference>
<dbReference type="PANTHER" id="PTHR23028">
    <property type="entry name" value="ACETYLTRANSFERASE"/>
    <property type="match status" value="1"/>
</dbReference>
<dbReference type="PANTHER" id="PTHR23028:SF53">
    <property type="entry name" value="ACYL_TRANSF_3 DOMAIN-CONTAINING PROTEIN"/>
    <property type="match status" value="1"/>
</dbReference>
<evidence type="ECO:0000256" key="5">
    <source>
        <dbReference type="ARBA" id="ARBA00022989"/>
    </source>
</evidence>
<dbReference type="InterPro" id="IPR002656">
    <property type="entry name" value="Acyl_transf_3_dom"/>
</dbReference>
<feature type="domain" description="SGNH" evidence="11">
    <location>
        <begin position="483"/>
        <end position="710"/>
    </location>
</feature>
<gene>
    <name evidence="12" type="ORF">NQV15_09900</name>
</gene>
<keyword evidence="4 9" id="KW-0812">Transmembrane</keyword>
<evidence type="ECO:0000256" key="7">
    <source>
        <dbReference type="ARBA" id="ARBA00023315"/>
    </source>
</evidence>
<evidence type="ECO:0000256" key="3">
    <source>
        <dbReference type="ARBA" id="ARBA00022679"/>
    </source>
</evidence>
<evidence type="ECO:0000256" key="9">
    <source>
        <dbReference type="SAM" id="Phobius"/>
    </source>
</evidence>
<feature type="transmembrane region" description="Helical" evidence="9">
    <location>
        <begin position="233"/>
        <end position="250"/>
    </location>
</feature>
<dbReference type="EMBL" id="CP102173">
    <property type="protein sequence ID" value="UUP12173.1"/>
    <property type="molecule type" value="Genomic_DNA"/>
</dbReference>
<name>A0ABY5M1T4_9ACTN</name>
<dbReference type="Gene3D" id="3.40.50.1110">
    <property type="entry name" value="SGNH hydrolase"/>
    <property type="match status" value="1"/>
</dbReference>
<dbReference type="InterPro" id="IPR050879">
    <property type="entry name" value="Acyltransferase_3"/>
</dbReference>
<feature type="transmembrane region" description="Helical" evidence="9">
    <location>
        <begin position="385"/>
        <end position="407"/>
    </location>
</feature>
<evidence type="ECO:0000256" key="2">
    <source>
        <dbReference type="ARBA" id="ARBA00022475"/>
    </source>
</evidence>
<reference evidence="12 13" key="1">
    <citation type="submission" date="2022-08" db="EMBL/GenBank/DDBJ databases">
        <title>novel species in genus Aeromicrobium.</title>
        <authorList>
            <person name="Ye L."/>
        </authorList>
    </citation>
    <scope>NUCLEOTIDE SEQUENCE [LARGE SCALE GENOMIC DNA]</scope>
    <source>
        <strain evidence="13">zg-Y1379</strain>
    </source>
</reference>
<keyword evidence="6 9" id="KW-0472">Membrane</keyword>
<evidence type="ECO:0000313" key="13">
    <source>
        <dbReference type="Proteomes" id="UP001316184"/>
    </source>
</evidence>
<organism evidence="12 13">
    <name type="scientific">Aeromicrobium wangtongii</name>
    <dbReference type="NCBI Taxonomy" id="2969247"/>
    <lineage>
        <taxon>Bacteria</taxon>
        <taxon>Bacillati</taxon>
        <taxon>Actinomycetota</taxon>
        <taxon>Actinomycetes</taxon>
        <taxon>Propionibacteriales</taxon>
        <taxon>Nocardioidaceae</taxon>
        <taxon>Aeromicrobium</taxon>
    </lineage>
</organism>
<evidence type="ECO:0000259" key="11">
    <source>
        <dbReference type="Pfam" id="PF19040"/>
    </source>
</evidence>
<evidence type="ECO:0000256" key="4">
    <source>
        <dbReference type="ARBA" id="ARBA00022692"/>
    </source>
</evidence>
<dbReference type="RefSeq" id="WP_232399660.1">
    <property type="nucleotide sequence ID" value="NZ_CP102173.1"/>
</dbReference>
<proteinExistence type="predicted"/>